<accession>A0AA38HGJ5</accession>
<organism evidence="2 3">
    <name type="scientific">Dioszegia hungarica</name>
    <dbReference type="NCBI Taxonomy" id="4972"/>
    <lineage>
        <taxon>Eukaryota</taxon>
        <taxon>Fungi</taxon>
        <taxon>Dikarya</taxon>
        <taxon>Basidiomycota</taxon>
        <taxon>Agaricomycotina</taxon>
        <taxon>Tremellomycetes</taxon>
        <taxon>Tremellales</taxon>
        <taxon>Bulleribasidiaceae</taxon>
        <taxon>Dioszegia</taxon>
    </lineage>
</organism>
<dbReference type="AlphaFoldDB" id="A0AA38HGJ5"/>
<evidence type="ECO:0000313" key="3">
    <source>
        <dbReference type="Proteomes" id="UP001164286"/>
    </source>
</evidence>
<protein>
    <submittedName>
        <fullName evidence="2">Uncharacterized protein</fullName>
    </submittedName>
</protein>
<evidence type="ECO:0000313" key="2">
    <source>
        <dbReference type="EMBL" id="KAI9639154.1"/>
    </source>
</evidence>
<gene>
    <name evidence="2" type="ORF">MKK02DRAFT_29272</name>
</gene>
<feature type="compositionally biased region" description="Low complexity" evidence="1">
    <location>
        <begin position="499"/>
        <end position="509"/>
    </location>
</feature>
<feature type="compositionally biased region" description="Low complexity" evidence="1">
    <location>
        <begin position="120"/>
        <end position="131"/>
    </location>
</feature>
<dbReference type="EMBL" id="JAKWFO010000001">
    <property type="protein sequence ID" value="KAI9639154.1"/>
    <property type="molecule type" value="Genomic_DNA"/>
</dbReference>
<feature type="compositionally biased region" description="Low complexity" evidence="1">
    <location>
        <begin position="247"/>
        <end position="263"/>
    </location>
</feature>
<keyword evidence="3" id="KW-1185">Reference proteome</keyword>
<feature type="compositionally biased region" description="Basic and acidic residues" evidence="1">
    <location>
        <begin position="37"/>
        <end position="48"/>
    </location>
</feature>
<feature type="compositionally biased region" description="Polar residues" evidence="1">
    <location>
        <begin position="1"/>
        <end position="14"/>
    </location>
</feature>
<feature type="compositionally biased region" description="Basic and acidic residues" evidence="1">
    <location>
        <begin position="410"/>
        <end position="444"/>
    </location>
</feature>
<feature type="compositionally biased region" description="Basic and acidic residues" evidence="1">
    <location>
        <begin position="388"/>
        <end position="397"/>
    </location>
</feature>
<feature type="compositionally biased region" description="Low complexity" evidence="1">
    <location>
        <begin position="613"/>
        <end position="633"/>
    </location>
</feature>
<feature type="compositionally biased region" description="Low complexity" evidence="1">
    <location>
        <begin position="216"/>
        <end position="232"/>
    </location>
</feature>
<feature type="compositionally biased region" description="Polar residues" evidence="1">
    <location>
        <begin position="522"/>
        <end position="554"/>
    </location>
</feature>
<evidence type="ECO:0000256" key="1">
    <source>
        <dbReference type="SAM" id="MobiDB-lite"/>
    </source>
</evidence>
<reference evidence="2" key="1">
    <citation type="journal article" date="2022" name="G3 (Bethesda)">
        <title>High quality genome of the basidiomycete yeast Dioszegia hungarica PDD-24b-2 isolated from cloud water.</title>
        <authorList>
            <person name="Jarrige D."/>
            <person name="Haridas S."/>
            <person name="Bleykasten-Grosshans C."/>
            <person name="Joly M."/>
            <person name="Nadalig T."/>
            <person name="Sancelme M."/>
            <person name="Vuilleumier S."/>
            <person name="Grigoriev I.V."/>
            <person name="Amato P."/>
            <person name="Bringel F."/>
        </authorList>
    </citation>
    <scope>NUCLEOTIDE SEQUENCE</scope>
    <source>
        <strain evidence="2">PDD-24b-2</strain>
    </source>
</reference>
<dbReference type="Proteomes" id="UP001164286">
    <property type="component" value="Unassembled WGS sequence"/>
</dbReference>
<feature type="region of interest" description="Disordered" evidence="1">
    <location>
        <begin position="1"/>
        <end position="670"/>
    </location>
</feature>
<proteinExistence type="predicted"/>
<name>A0AA38HGJ5_9TREE</name>
<sequence length="855" mass="91733">MAPRGSASTVTSIWSDADDGATVLPSSEEGVWGQRGGYKEDHREKRGAVVDAPLIELDSDYEAQPARQGGAGKTGPTPADALKRLLAQMEGDAKAATPADPFAIGTSPIRRPTSLPPTQPAARARSPPLAAEGGYRRANWREGRRIGVYPPTREAGDSSLERASAGEEEEESPPTPPVRITNPYRHSARKTSDPSTSSKHRISSRAAVLQNSTSRSPPLHTSSSPAHSPSPLEAFIAQPSHTYPAEPSSSRSPPSFRSSTSTSRKGKERANPQPDPHPLSTRRPVSAGRHITPRRSSSPSSSDEDHPQSLHRPIPSHSRPARTPRRYSVELAPDDSEVFAQDLEAGQGVDLDLDEEEEAGLERPWGSESGSGEDEDVGQEGEIGKGNTSHDRTERPADPTQHASPTSPHRSREDSSRLSRLLHAERSDRRETSVDVSLPHRSDPDDPEEGERGGSLSERRAGLFRSGSRNSARGSLSPQPPPASSPLAETRRSPIAHTPSPIAPRRSPAPNRPSPPGRTDIDSSGLSLLNTPPSIAQSQSRLDTSFLTADSRTFPSPPIRVGMALTPPVSTPSRPAAGETISAPTPHPPGWLERTPGRSVRFSPLRKTDKDWSVSQASSGADASASASASVSVHRLKLSPAKQERKGSSPKVASPLGRPDRSESVAEVEAGDTSLTSRLITRLFPRPSTTLRDASAELDRARKLTVEAQTAVEESAMAWMEALGQLGRQAGQAGKQGARWGKWGWWFSMQILLVWVTLDYTASLNPHSNTFQTLNLNPHALATRVPGALSAFIIPRESANFFDLLERYEVLRRAEGVLGVMEPIVRRGTGRAGVLGGEEGQRAGGRMRMVGGVPS</sequence>
<dbReference type="RefSeq" id="XP_052948931.1">
    <property type="nucleotide sequence ID" value="XM_053087770.1"/>
</dbReference>
<comment type="caution">
    <text evidence="2">The sequence shown here is derived from an EMBL/GenBank/DDBJ whole genome shotgun (WGS) entry which is preliminary data.</text>
</comment>
<dbReference type="GeneID" id="77726975"/>